<dbReference type="AlphaFoldDB" id="A0A8T9AZR5"/>
<name>A0A8T9AZR5_9HYPH</name>
<keyword evidence="2" id="KW-1185">Reference proteome</keyword>
<proteinExistence type="predicted"/>
<accession>A0A8T9AZR5</accession>
<gene>
    <name evidence="1" type="ORF">C1D09_003875</name>
</gene>
<dbReference type="Proteomes" id="UP000235507">
    <property type="component" value="Unassembled WGS sequence"/>
</dbReference>
<comment type="caution">
    <text evidence="1">The sequence shown here is derived from an EMBL/GenBank/DDBJ whole genome shotgun (WGS) entry which is preliminary data.</text>
</comment>
<dbReference type="RefSeq" id="WP_167514478.1">
    <property type="nucleotide sequence ID" value="NZ_PNOT02000044.1"/>
</dbReference>
<evidence type="ECO:0000313" key="1">
    <source>
        <dbReference type="EMBL" id="TSE13461.1"/>
    </source>
</evidence>
<organism evidence="1 2">
    <name type="scientific">Mesorhizobium intechi</name>
    <dbReference type="NCBI Taxonomy" id="537601"/>
    <lineage>
        <taxon>Bacteria</taxon>
        <taxon>Pseudomonadati</taxon>
        <taxon>Pseudomonadota</taxon>
        <taxon>Alphaproteobacteria</taxon>
        <taxon>Hyphomicrobiales</taxon>
        <taxon>Phyllobacteriaceae</taxon>
        <taxon>Mesorhizobium</taxon>
    </lineage>
</organism>
<evidence type="ECO:0000313" key="2">
    <source>
        <dbReference type="Proteomes" id="UP000235507"/>
    </source>
</evidence>
<protein>
    <submittedName>
        <fullName evidence="1">Uncharacterized protein</fullName>
    </submittedName>
</protein>
<reference evidence="1" key="1">
    <citation type="submission" date="2019-07" db="EMBL/GenBank/DDBJ databases">
        <title>Mesorhizobum intechiensis sp. nov. isolated from nodules of Lotus tenuis growing in lowlands of the Flooding Pampa, Argentina.</title>
        <authorList>
            <person name="Estrella M.J."/>
            <person name="Torres Tejerizo G.A."/>
            <person name="Cumpa Velazquez L.M."/>
            <person name="Fontana F."/>
            <person name="Hansen L."/>
            <person name="Pistorio M."/>
            <person name="Sannazzaro A.I."/>
        </authorList>
    </citation>
    <scope>NUCLEOTIDE SEQUENCE</scope>
    <source>
        <strain evidence="1">BD68</strain>
    </source>
</reference>
<dbReference type="EMBL" id="PNOT02000044">
    <property type="protein sequence ID" value="TSE13461.1"/>
    <property type="molecule type" value="Genomic_DNA"/>
</dbReference>
<sequence>MLADGSSLRWFAGHRSNFQGDSMMSGVLSALSSAISPDAVIVLTDGAVYDRDGTLLKVARKVAVSERLPLAVAYRGNLDFGEDVSQRIIAAAERSGFDQMLAEIAAALPWLPSSPMLEILIAGVSEAAGPMHRMFQNRPAKYGCAPSTLMDPGPMHWGFGTDGRTINLEAIGVPPPSGDHTIQAWLSRYGVRVFEYFRNLPVPIDPFDPTTDRQHLIGGILDMTVVQRGSVATTMLHRWPDKVGEKINPSRQLSHVA</sequence>